<feature type="transmembrane region" description="Helical" evidence="1">
    <location>
        <begin position="20"/>
        <end position="44"/>
    </location>
</feature>
<protein>
    <submittedName>
        <fullName evidence="2">Uncharacterized protein</fullName>
    </submittedName>
</protein>
<dbReference type="AlphaFoldDB" id="A0A3D9CFG8"/>
<evidence type="ECO:0000313" key="3">
    <source>
        <dbReference type="Proteomes" id="UP000256686"/>
    </source>
</evidence>
<evidence type="ECO:0000256" key="1">
    <source>
        <dbReference type="SAM" id="Phobius"/>
    </source>
</evidence>
<evidence type="ECO:0000313" key="2">
    <source>
        <dbReference type="EMBL" id="REC64351.1"/>
    </source>
</evidence>
<comment type="caution">
    <text evidence="2">The sequence shown here is derived from an EMBL/GenBank/DDBJ whole genome shotgun (WGS) entry which is preliminary data.</text>
</comment>
<name>A0A3D9CFG8_9FLAO</name>
<proteinExistence type="predicted"/>
<sequence>MIMIILQHYEYKGVYLGQGGGTLIMMFYIFYFSILFFGSLFYWMDKDNRKVYYFVVPVIIYFLLVMSLFSDKDYSLWGILFLAFFPTHLYSYFTLKKLGRL</sequence>
<dbReference type="EMBL" id="QNVT01000001">
    <property type="protein sequence ID" value="REC64351.1"/>
    <property type="molecule type" value="Genomic_DNA"/>
</dbReference>
<feature type="transmembrane region" description="Helical" evidence="1">
    <location>
        <begin position="75"/>
        <end position="95"/>
    </location>
</feature>
<gene>
    <name evidence="2" type="ORF">DRF65_01905</name>
</gene>
<feature type="transmembrane region" description="Helical" evidence="1">
    <location>
        <begin position="51"/>
        <end position="69"/>
    </location>
</feature>
<accession>A0A3D9CFG8</accession>
<keyword evidence="1" id="KW-0472">Membrane</keyword>
<reference evidence="3" key="1">
    <citation type="submission" date="2018-06" db="EMBL/GenBank/DDBJ databases">
        <authorList>
            <person name="Lum Nde A."/>
            <person name="Hugo C."/>
        </authorList>
    </citation>
    <scope>NUCLEOTIDE SEQUENCE [LARGE SCALE GENOMIC DNA]</scope>
    <source>
        <strain evidence="3">1_F178</strain>
    </source>
</reference>
<keyword evidence="3" id="KW-1185">Reference proteome</keyword>
<keyword evidence="1" id="KW-1133">Transmembrane helix</keyword>
<organism evidence="2 3">
    <name type="scientific">Chryseobacterium pennae</name>
    <dbReference type="NCBI Taxonomy" id="2258962"/>
    <lineage>
        <taxon>Bacteria</taxon>
        <taxon>Pseudomonadati</taxon>
        <taxon>Bacteroidota</taxon>
        <taxon>Flavobacteriia</taxon>
        <taxon>Flavobacteriales</taxon>
        <taxon>Weeksellaceae</taxon>
        <taxon>Chryseobacterium group</taxon>
        <taxon>Chryseobacterium</taxon>
    </lineage>
</organism>
<keyword evidence="1" id="KW-0812">Transmembrane</keyword>
<dbReference type="Proteomes" id="UP000256686">
    <property type="component" value="Unassembled WGS sequence"/>
</dbReference>